<evidence type="ECO:0000256" key="7">
    <source>
        <dbReference type="ARBA" id="ARBA00023128"/>
    </source>
</evidence>
<feature type="repeat" description="Solcar" evidence="9">
    <location>
        <begin position="1"/>
        <end position="77"/>
    </location>
</feature>
<dbReference type="InterPro" id="IPR002067">
    <property type="entry name" value="MCP"/>
</dbReference>
<keyword evidence="5" id="KW-0677">Repeat</keyword>
<dbReference type="Gene3D" id="1.50.40.10">
    <property type="entry name" value="Mitochondrial carrier domain"/>
    <property type="match status" value="2"/>
</dbReference>
<dbReference type="Pfam" id="PF00153">
    <property type="entry name" value="Mito_carr"/>
    <property type="match status" value="3"/>
</dbReference>
<evidence type="ECO:0000256" key="5">
    <source>
        <dbReference type="ARBA" id="ARBA00022737"/>
    </source>
</evidence>
<evidence type="ECO:0000256" key="10">
    <source>
        <dbReference type="RuleBase" id="RU000488"/>
    </source>
</evidence>
<dbReference type="AlphaFoldDB" id="A0A7S1C2H4"/>
<dbReference type="PANTHER" id="PTHR45758:SF4">
    <property type="entry name" value="MITOFERRIN-1"/>
    <property type="match status" value="1"/>
</dbReference>
<dbReference type="InterPro" id="IPR023395">
    <property type="entry name" value="MCP_dom_sf"/>
</dbReference>
<dbReference type="PROSITE" id="PS50920">
    <property type="entry name" value="SOLCAR"/>
    <property type="match status" value="3"/>
</dbReference>
<evidence type="ECO:0000256" key="4">
    <source>
        <dbReference type="ARBA" id="ARBA00022692"/>
    </source>
</evidence>
<feature type="repeat" description="Solcar" evidence="9">
    <location>
        <begin position="175"/>
        <end position="278"/>
    </location>
</feature>
<evidence type="ECO:0000313" key="12">
    <source>
        <dbReference type="EMBL" id="CAD8903804.1"/>
    </source>
</evidence>
<feature type="repeat" description="Solcar" evidence="9">
    <location>
        <begin position="87"/>
        <end position="168"/>
    </location>
</feature>
<organism evidence="12">
    <name type="scientific">Corethron hystrix</name>
    <dbReference type="NCBI Taxonomy" id="216773"/>
    <lineage>
        <taxon>Eukaryota</taxon>
        <taxon>Sar</taxon>
        <taxon>Stramenopiles</taxon>
        <taxon>Ochrophyta</taxon>
        <taxon>Bacillariophyta</taxon>
        <taxon>Coscinodiscophyceae</taxon>
        <taxon>Corethrophycidae</taxon>
        <taxon>Corethrales</taxon>
        <taxon>Corethraceae</taxon>
        <taxon>Corethron</taxon>
    </lineage>
</organism>
<dbReference type="PRINTS" id="PR00926">
    <property type="entry name" value="MITOCARRIER"/>
</dbReference>
<evidence type="ECO:0000256" key="3">
    <source>
        <dbReference type="ARBA" id="ARBA00022448"/>
    </source>
</evidence>
<keyword evidence="3 10" id="KW-0813">Transport</keyword>
<dbReference type="EMBL" id="HBFR01042431">
    <property type="protein sequence ID" value="CAD8903804.1"/>
    <property type="molecule type" value="Transcribed_RNA"/>
</dbReference>
<gene>
    <name evidence="12" type="ORF">CHYS00102_LOCUS31024</name>
</gene>
<sequence length="281" mass="29898">MIAGSVAGMVEHTVMIPLDSVKTHVQASGGPSSLRVFRDLIRLRGPLFLWRGTGVTLLAVVPSHAAMFSAYEGVLLAGGRSEAVGARVAAVGFAAGAVSTLFHDLVMVPAETIKQRLQLGYYRDARHAARRMLGSGGGSLFRSLPTTLAMSVPYSSLMMASNESIRQGLNPEGEFSLPTFLAAGVVSGAAAAAATTPLDVVKTRLQIQGMRRAKTSTGELHSAPIKFKVRYRGFLDVVKHIYKTEGVGGFMRGMGPRMVQMGPSCALSWCAYESAKHMLKT</sequence>
<evidence type="ECO:0000256" key="11">
    <source>
        <dbReference type="SAM" id="Phobius"/>
    </source>
</evidence>
<keyword evidence="8 9" id="KW-0472">Membrane</keyword>
<reference evidence="12" key="1">
    <citation type="submission" date="2021-01" db="EMBL/GenBank/DDBJ databases">
        <authorList>
            <person name="Corre E."/>
            <person name="Pelletier E."/>
            <person name="Niang G."/>
            <person name="Scheremetjew M."/>
            <person name="Finn R."/>
            <person name="Kale V."/>
            <person name="Holt S."/>
            <person name="Cochrane G."/>
            <person name="Meng A."/>
            <person name="Brown T."/>
            <person name="Cohen L."/>
        </authorList>
    </citation>
    <scope>NUCLEOTIDE SEQUENCE</scope>
    <source>
        <strain evidence="12">308</strain>
    </source>
</reference>
<feature type="transmembrane region" description="Helical" evidence="11">
    <location>
        <begin position="48"/>
        <end position="68"/>
    </location>
</feature>
<comment type="subcellular location">
    <subcellularLocation>
        <location evidence="1">Mitochondrion membrane</location>
        <topology evidence="1">Multi-pass membrane protein</topology>
    </subcellularLocation>
</comment>
<dbReference type="GO" id="GO:0048250">
    <property type="term" value="P:iron import into the mitochondrion"/>
    <property type="evidence" value="ECO:0007669"/>
    <property type="project" value="TreeGrafter"/>
</dbReference>
<name>A0A7S1C2H4_9STRA</name>
<evidence type="ECO:0000256" key="9">
    <source>
        <dbReference type="PROSITE-ProRule" id="PRU00282"/>
    </source>
</evidence>
<dbReference type="InterPro" id="IPR018108">
    <property type="entry name" value="MCP_transmembrane"/>
</dbReference>
<dbReference type="GO" id="GO:0015093">
    <property type="term" value="F:ferrous iron transmembrane transporter activity"/>
    <property type="evidence" value="ECO:0007669"/>
    <property type="project" value="TreeGrafter"/>
</dbReference>
<evidence type="ECO:0000256" key="6">
    <source>
        <dbReference type="ARBA" id="ARBA00022989"/>
    </source>
</evidence>
<dbReference type="SUPFAM" id="SSF103506">
    <property type="entry name" value="Mitochondrial carrier"/>
    <property type="match status" value="1"/>
</dbReference>
<evidence type="ECO:0000256" key="8">
    <source>
        <dbReference type="ARBA" id="ARBA00023136"/>
    </source>
</evidence>
<protein>
    <recommendedName>
        <fullName evidence="13">Mitochondrial carrier protein</fullName>
    </recommendedName>
</protein>
<evidence type="ECO:0008006" key="13">
    <source>
        <dbReference type="Google" id="ProtNLM"/>
    </source>
</evidence>
<keyword evidence="7" id="KW-0496">Mitochondrion</keyword>
<proteinExistence type="inferred from homology"/>
<comment type="similarity">
    <text evidence="2 10">Belongs to the mitochondrial carrier (TC 2.A.29) family.</text>
</comment>
<keyword evidence="6 11" id="KW-1133">Transmembrane helix</keyword>
<accession>A0A7S1C2H4</accession>
<dbReference type="GO" id="GO:0031966">
    <property type="term" value="C:mitochondrial membrane"/>
    <property type="evidence" value="ECO:0007669"/>
    <property type="project" value="UniProtKB-SubCell"/>
</dbReference>
<evidence type="ECO:0000256" key="2">
    <source>
        <dbReference type="ARBA" id="ARBA00006375"/>
    </source>
</evidence>
<keyword evidence="4 9" id="KW-0812">Transmembrane</keyword>
<dbReference type="PANTHER" id="PTHR45758">
    <property type="entry name" value="MITOFERRIN-1-RELATED"/>
    <property type="match status" value="1"/>
</dbReference>
<evidence type="ECO:0000256" key="1">
    <source>
        <dbReference type="ARBA" id="ARBA00004225"/>
    </source>
</evidence>
<feature type="transmembrane region" description="Helical" evidence="11">
    <location>
        <begin position="88"/>
        <end position="108"/>
    </location>
</feature>